<protein>
    <submittedName>
        <fullName evidence="10">ABC-type multidrug transport system, permease component</fullName>
    </submittedName>
</protein>
<dbReference type="RefSeq" id="WP_062042276.1">
    <property type="nucleotide sequence ID" value="NZ_DF968182.1"/>
</dbReference>
<feature type="transmembrane region" description="Helical" evidence="8">
    <location>
        <begin position="346"/>
        <end position="364"/>
    </location>
</feature>
<organism evidence="10">
    <name type="scientific">Lentimicrobium saccharophilum</name>
    <dbReference type="NCBI Taxonomy" id="1678841"/>
    <lineage>
        <taxon>Bacteria</taxon>
        <taxon>Pseudomonadati</taxon>
        <taxon>Bacteroidota</taxon>
        <taxon>Bacteroidia</taxon>
        <taxon>Bacteroidales</taxon>
        <taxon>Lentimicrobiaceae</taxon>
        <taxon>Lentimicrobium</taxon>
    </lineage>
</organism>
<dbReference type="GO" id="GO:0140359">
    <property type="term" value="F:ABC-type transporter activity"/>
    <property type="evidence" value="ECO:0007669"/>
    <property type="project" value="InterPro"/>
</dbReference>
<keyword evidence="7 8" id="KW-0472">Membrane</keyword>
<name>A0A0S7C0L0_9BACT</name>
<dbReference type="Pfam" id="PF12698">
    <property type="entry name" value="ABC2_membrane_3"/>
    <property type="match status" value="1"/>
</dbReference>
<evidence type="ECO:0000256" key="3">
    <source>
        <dbReference type="ARBA" id="ARBA00022448"/>
    </source>
</evidence>
<keyword evidence="11" id="KW-1185">Reference proteome</keyword>
<dbReference type="InterPro" id="IPR051449">
    <property type="entry name" value="ABC-2_transporter_component"/>
</dbReference>
<dbReference type="GO" id="GO:0005886">
    <property type="term" value="C:plasma membrane"/>
    <property type="evidence" value="ECO:0007669"/>
    <property type="project" value="UniProtKB-SubCell"/>
</dbReference>
<comment type="similarity">
    <text evidence="2">Belongs to the ABC-2 integral membrane protein family.</text>
</comment>
<dbReference type="PROSITE" id="PS51012">
    <property type="entry name" value="ABC_TM2"/>
    <property type="match status" value="1"/>
</dbReference>
<feature type="transmembrane region" description="Helical" evidence="8">
    <location>
        <begin position="219"/>
        <end position="242"/>
    </location>
</feature>
<dbReference type="PATRIC" id="fig|1678841.3.peg.2512"/>
<evidence type="ECO:0000256" key="4">
    <source>
        <dbReference type="ARBA" id="ARBA00022475"/>
    </source>
</evidence>
<feature type="transmembrane region" description="Helical" evidence="8">
    <location>
        <begin position="287"/>
        <end position="306"/>
    </location>
</feature>
<dbReference type="Proteomes" id="UP000053091">
    <property type="component" value="Unassembled WGS sequence"/>
</dbReference>
<dbReference type="OrthoDB" id="9808686at2"/>
<proteinExistence type="inferred from homology"/>
<evidence type="ECO:0000256" key="1">
    <source>
        <dbReference type="ARBA" id="ARBA00004651"/>
    </source>
</evidence>
<dbReference type="Gene3D" id="3.40.1710.10">
    <property type="entry name" value="abc type-2 transporter like domain"/>
    <property type="match status" value="1"/>
</dbReference>
<sequence>MRTIFYIVQKEFIQVFRNRMMVPIIFFMPVIQLLILSFAVTYEIKEIRLYITDNDKSVASRNLLQHFRSSPFYEIAGESSNAGEGMENIRKGKVHQMICILPGFEKNLAKGGPAKVQIINDAINGSAAALMNAYTVSIIGNYNLGIIAETVRQAQPSIKINWLYWFNPELDYKTYMIPGILVLLVTIIGMFLAGMNVVREKEIGTIEQINVTPIKKYQFIAGKLIPFWIIALFDLAAGLLMARLFFDIPILGNILLIFLVASVYLIVVMGFGLFISTITNTQQQSMFLAWFFLVIFILMSGLFTPVESMPQWAKNINVINPIAYFIRMIRMIMLKGSGLHDIVKPLIYLALYGITILSLAVWRYRKTT</sequence>
<feature type="transmembrane region" description="Helical" evidence="8">
    <location>
        <begin position="254"/>
        <end position="275"/>
    </location>
</feature>
<evidence type="ECO:0000256" key="7">
    <source>
        <dbReference type="ARBA" id="ARBA00023136"/>
    </source>
</evidence>
<reference evidence="10" key="1">
    <citation type="journal article" date="2015" name="Genome Announc.">
        <title>Draft Genome Sequence of Bacteroidales Strain TBC1, a Novel Isolate from a Methanogenic Wastewater Treatment System.</title>
        <authorList>
            <person name="Tourlousse D.M."/>
            <person name="Matsuura N."/>
            <person name="Sun L."/>
            <person name="Toyonaga M."/>
            <person name="Kuroda K."/>
            <person name="Ohashi A."/>
            <person name="Cruz R."/>
            <person name="Yamaguchi T."/>
            <person name="Sekiguchi Y."/>
        </authorList>
    </citation>
    <scope>NUCLEOTIDE SEQUENCE [LARGE SCALE GENOMIC DNA]</scope>
    <source>
        <strain evidence="10">TBC1</strain>
    </source>
</reference>
<evidence type="ECO:0000256" key="5">
    <source>
        <dbReference type="ARBA" id="ARBA00022692"/>
    </source>
</evidence>
<dbReference type="PANTHER" id="PTHR30294:SF29">
    <property type="entry name" value="MULTIDRUG ABC TRANSPORTER PERMEASE YBHS-RELATED"/>
    <property type="match status" value="1"/>
</dbReference>
<evidence type="ECO:0000256" key="2">
    <source>
        <dbReference type="ARBA" id="ARBA00007783"/>
    </source>
</evidence>
<evidence type="ECO:0000259" key="9">
    <source>
        <dbReference type="PROSITE" id="PS51012"/>
    </source>
</evidence>
<comment type="subcellular location">
    <subcellularLocation>
        <location evidence="1">Cell membrane</location>
        <topology evidence="1">Multi-pass membrane protein</topology>
    </subcellularLocation>
</comment>
<keyword evidence="3" id="KW-0813">Transport</keyword>
<dbReference type="EMBL" id="DF968182">
    <property type="protein sequence ID" value="GAP44082.1"/>
    <property type="molecule type" value="Genomic_DNA"/>
</dbReference>
<feature type="domain" description="ABC transmembrane type-2" evidence="9">
    <location>
        <begin position="128"/>
        <end position="367"/>
    </location>
</feature>
<dbReference type="STRING" id="1678841.TBC1_112243"/>
<evidence type="ECO:0000313" key="10">
    <source>
        <dbReference type="EMBL" id="GAP44082.1"/>
    </source>
</evidence>
<evidence type="ECO:0000256" key="6">
    <source>
        <dbReference type="ARBA" id="ARBA00022989"/>
    </source>
</evidence>
<dbReference type="AlphaFoldDB" id="A0A0S7C0L0"/>
<dbReference type="InterPro" id="IPR013525">
    <property type="entry name" value="ABC2_TM"/>
</dbReference>
<keyword evidence="4" id="KW-1003">Cell membrane</keyword>
<feature type="transmembrane region" description="Helical" evidence="8">
    <location>
        <begin position="175"/>
        <end position="198"/>
    </location>
</feature>
<evidence type="ECO:0000313" key="11">
    <source>
        <dbReference type="Proteomes" id="UP000053091"/>
    </source>
</evidence>
<evidence type="ECO:0000256" key="8">
    <source>
        <dbReference type="SAM" id="Phobius"/>
    </source>
</evidence>
<keyword evidence="5 8" id="KW-0812">Transmembrane</keyword>
<gene>
    <name evidence="10" type="ORF">TBC1_112243</name>
</gene>
<feature type="transmembrane region" description="Helical" evidence="8">
    <location>
        <begin position="21"/>
        <end position="42"/>
    </location>
</feature>
<dbReference type="PANTHER" id="PTHR30294">
    <property type="entry name" value="MEMBRANE COMPONENT OF ABC TRANSPORTER YHHJ-RELATED"/>
    <property type="match status" value="1"/>
</dbReference>
<keyword evidence="6 8" id="KW-1133">Transmembrane helix</keyword>
<accession>A0A0S7C0L0</accession>
<dbReference type="InterPro" id="IPR047817">
    <property type="entry name" value="ABC2_TM_bact-type"/>
</dbReference>